<keyword evidence="1" id="KW-1133">Transmembrane helix</keyword>
<sequence length="171" mass="18417">MQAAGMACQKRSAAGSRDDCAIMVDGSSTAAAATPAAAAAAAPAVRSKPRIYYVDWLRVFLTVLVLLHHCLTEYLSTWKPWKARKGDTAHWLLVQLFVNGNQAYFMTLFFFLSGAASGLVSSGLGLGMKFEDVGQQGAATNLPRDAILLYVKPESSASETEYSELVEVFDT</sequence>
<dbReference type="InterPro" id="IPR050623">
    <property type="entry name" value="Glucan_succinyl_AcylTrfase"/>
</dbReference>
<dbReference type="EMBL" id="FNXT01001024">
    <property type="protein sequence ID" value="SZX71094.1"/>
    <property type="molecule type" value="Genomic_DNA"/>
</dbReference>
<dbReference type="AlphaFoldDB" id="A0A383W227"/>
<feature type="transmembrane region" description="Helical" evidence="1">
    <location>
        <begin position="56"/>
        <end position="75"/>
    </location>
</feature>
<keyword evidence="1" id="KW-0472">Membrane</keyword>
<dbReference type="Proteomes" id="UP000256970">
    <property type="component" value="Unassembled WGS sequence"/>
</dbReference>
<reference evidence="2 3" key="1">
    <citation type="submission" date="2016-10" db="EMBL/GenBank/DDBJ databases">
        <authorList>
            <person name="Cai Z."/>
        </authorList>
    </citation>
    <scope>NUCLEOTIDE SEQUENCE [LARGE SCALE GENOMIC DNA]</scope>
</reference>
<evidence type="ECO:0000313" key="2">
    <source>
        <dbReference type="EMBL" id="SZX71094.1"/>
    </source>
</evidence>
<keyword evidence="1" id="KW-0812">Transmembrane</keyword>
<evidence type="ECO:0000256" key="1">
    <source>
        <dbReference type="SAM" id="Phobius"/>
    </source>
</evidence>
<name>A0A383W227_TETOB</name>
<accession>A0A383W227</accession>
<evidence type="ECO:0008006" key="4">
    <source>
        <dbReference type="Google" id="ProtNLM"/>
    </source>
</evidence>
<organism evidence="2 3">
    <name type="scientific">Tetradesmus obliquus</name>
    <name type="common">Green alga</name>
    <name type="synonym">Acutodesmus obliquus</name>
    <dbReference type="NCBI Taxonomy" id="3088"/>
    <lineage>
        <taxon>Eukaryota</taxon>
        <taxon>Viridiplantae</taxon>
        <taxon>Chlorophyta</taxon>
        <taxon>core chlorophytes</taxon>
        <taxon>Chlorophyceae</taxon>
        <taxon>CS clade</taxon>
        <taxon>Sphaeropleales</taxon>
        <taxon>Scenedesmaceae</taxon>
        <taxon>Tetradesmus</taxon>
    </lineage>
</organism>
<evidence type="ECO:0000313" key="3">
    <source>
        <dbReference type="Proteomes" id="UP000256970"/>
    </source>
</evidence>
<proteinExistence type="predicted"/>
<keyword evidence="3" id="KW-1185">Reference proteome</keyword>
<feature type="transmembrane region" description="Helical" evidence="1">
    <location>
        <begin position="103"/>
        <end position="126"/>
    </location>
</feature>
<protein>
    <recommendedName>
        <fullName evidence="4">Acyltransferase 3 domain-containing protein</fullName>
    </recommendedName>
</protein>
<gene>
    <name evidence="2" type="ORF">BQ4739_LOCUS11235</name>
</gene>
<dbReference type="PANTHER" id="PTHR36927">
    <property type="entry name" value="BLR4337 PROTEIN"/>
    <property type="match status" value="1"/>
</dbReference>
<dbReference type="PANTHER" id="PTHR36927:SF4">
    <property type="entry name" value="BLR5718 PROTEIN"/>
    <property type="match status" value="1"/>
</dbReference>